<reference evidence="2 3" key="1">
    <citation type="submission" date="2016-10" db="EMBL/GenBank/DDBJ databases">
        <authorList>
            <person name="de Groot N.N."/>
        </authorList>
    </citation>
    <scope>NUCLEOTIDE SEQUENCE [LARGE SCALE GENOMIC DNA]</scope>
    <source>
        <strain evidence="2 3">YAD2003</strain>
    </source>
</reference>
<gene>
    <name evidence="2" type="ORF">SAMN02910265_00150</name>
</gene>
<dbReference type="Pfam" id="PF07009">
    <property type="entry name" value="NusG_II"/>
    <property type="match status" value="1"/>
</dbReference>
<sequence length="118" mass="13273">MTKGVKILIIIVAALFIGSVIWVILSHRTSDSTYVEIVQNNKVLYTLDLSKEKDRTFRIESNDGGWNEIKIENGKISISDADCPDHTCVKTGVLRSETMPIVCLPHKLVIRFAEKEQS</sequence>
<dbReference type="AlphaFoldDB" id="A0A1H6HUJ3"/>
<evidence type="ECO:0000256" key="1">
    <source>
        <dbReference type="SAM" id="Phobius"/>
    </source>
</evidence>
<keyword evidence="1" id="KW-1133">Transmembrane helix</keyword>
<accession>A0A1H6HUJ3</accession>
<name>A0A1H6HUJ3_RUMFL</name>
<protein>
    <submittedName>
        <fullName evidence="2">Uncharacterized protein</fullName>
    </submittedName>
</protein>
<dbReference type="OrthoDB" id="47603at2"/>
<feature type="transmembrane region" description="Helical" evidence="1">
    <location>
        <begin position="7"/>
        <end position="25"/>
    </location>
</feature>
<dbReference type="EMBL" id="FNWV01000001">
    <property type="protein sequence ID" value="SEH37683.1"/>
    <property type="molecule type" value="Genomic_DNA"/>
</dbReference>
<keyword evidence="1" id="KW-0812">Transmembrane</keyword>
<proteinExistence type="predicted"/>
<evidence type="ECO:0000313" key="2">
    <source>
        <dbReference type="EMBL" id="SEH37683.1"/>
    </source>
</evidence>
<dbReference type="Gene3D" id="2.60.320.10">
    <property type="entry name" value="N-utilization substance G protein NusG, insert domain"/>
    <property type="match status" value="1"/>
</dbReference>
<dbReference type="Proteomes" id="UP000183190">
    <property type="component" value="Unassembled WGS sequence"/>
</dbReference>
<organism evidence="2 3">
    <name type="scientific">Ruminococcus flavefaciens</name>
    <dbReference type="NCBI Taxonomy" id="1265"/>
    <lineage>
        <taxon>Bacteria</taxon>
        <taxon>Bacillati</taxon>
        <taxon>Bacillota</taxon>
        <taxon>Clostridia</taxon>
        <taxon>Eubacteriales</taxon>
        <taxon>Oscillospiraceae</taxon>
        <taxon>Ruminococcus</taxon>
    </lineage>
</organism>
<evidence type="ECO:0000313" key="3">
    <source>
        <dbReference type="Proteomes" id="UP000183190"/>
    </source>
</evidence>
<dbReference type="RefSeq" id="WP_074714004.1">
    <property type="nucleotide sequence ID" value="NZ_FNWV01000001.1"/>
</dbReference>
<dbReference type="InterPro" id="IPR038690">
    <property type="entry name" value="NusG_2_sf"/>
</dbReference>
<keyword evidence="1" id="KW-0472">Membrane</keyword>